<accession>A0A239FJA0</accession>
<reference evidence="3" key="1">
    <citation type="submission" date="2017-06" db="EMBL/GenBank/DDBJ databases">
        <authorList>
            <person name="Varghese N."/>
            <person name="Submissions S."/>
        </authorList>
    </citation>
    <scope>NUCLEOTIDE SEQUENCE [LARGE SCALE GENOMIC DNA]</scope>
    <source>
        <strain evidence="3">DSM 44485</strain>
    </source>
</reference>
<dbReference type="Proteomes" id="UP000198420">
    <property type="component" value="Unassembled WGS sequence"/>
</dbReference>
<feature type="region of interest" description="Disordered" evidence="1">
    <location>
        <begin position="1"/>
        <end position="34"/>
    </location>
</feature>
<sequence length="179" mass="20123">MDVSFERTGERRYATVVRHPGRQPRRMDPAPGYDDHIPHDLVHYLAEAETGLTSGVFGRAAAGGGDFTETDETPGDPRRRARERRRLKKREAFLSRSDRGDMERSEYLAGLCDIAWRRRAGAQTPAWAERRPIPAGDRPAVDRVLARLDELAPLWHDLPVGGSLTFTWPRTIPASGRPS</sequence>
<organism evidence="2 3">
    <name type="scientific">Actinomadura mexicana</name>
    <dbReference type="NCBI Taxonomy" id="134959"/>
    <lineage>
        <taxon>Bacteria</taxon>
        <taxon>Bacillati</taxon>
        <taxon>Actinomycetota</taxon>
        <taxon>Actinomycetes</taxon>
        <taxon>Streptosporangiales</taxon>
        <taxon>Thermomonosporaceae</taxon>
        <taxon>Actinomadura</taxon>
    </lineage>
</organism>
<dbReference type="RefSeq" id="WP_089316235.1">
    <property type="nucleotide sequence ID" value="NZ_FZNP01000021.1"/>
</dbReference>
<keyword evidence="3" id="KW-1185">Reference proteome</keyword>
<feature type="compositionally biased region" description="Basic residues" evidence="1">
    <location>
        <begin position="79"/>
        <end position="89"/>
    </location>
</feature>
<proteinExistence type="predicted"/>
<evidence type="ECO:0000256" key="1">
    <source>
        <dbReference type="SAM" id="MobiDB-lite"/>
    </source>
</evidence>
<feature type="region of interest" description="Disordered" evidence="1">
    <location>
        <begin position="63"/>
        <end position="95"/>
    </location>
</feature>
<dbReference type="OrthoDB" id="4170613at2"/>
<dbReference type="EMBL" id="FZNP01000021">
    <property type="protein sequence ID" value="SNS56999.1"/>
    <property type="molecule type" value="Genomic_DNA"/>
</dbReference>
<name>A0A239FJA0_9ACTN</name>
<feature type="compositionally biased region" description="Basic and acidic residues" evidence="1">
    <location>
        <begin position="1"/>
        <end position="13"/>
    </location>
</feature>
<evidence type="ECO:0000313" key="3">
    <source>
        <dbReference type="Proteomes" id="UP000198420"/>
    </source>
</evidence>
<evidence type="ECO:0000313" key="2">
    <source>
        <dbReference type="EMBL" id="SNS56999.1"/>
    </source>
</evidence>
<dbReference type="AlphaFoldDB" id="A0A239FJA0"/>
<protein>
    <submittedName>
        <fullName evidence="2">Uncharacterized protein</fullName>
    </submittedName>
</protein>
<feature type="compositionally biased region" description="Basic and acidic residues" evidence="1">
    <location>
        <begin position="25"/>
        <end position="34"/>
    </location>
</feature>
<gene>
    <name evidence="2" type="ORF">SAMN06265355_1217</name>
</gene>